<feature type="non-terminal residue" evidence="3">
    <location>
        <position position="1"/>
    </location>
</feature>
<feature type="non-terminal residue" evidence="3">
    <location>
        <position position="253"/>
    </location>
</feature>
<name>A0A9N7RNN5_STRHE</name>
<feature type="region of interest" description="Disordered" evidence="1">
    <location>
        <begin position="184"/>
        <end position="253"/>
    </location>
</feature>
<dbReference type="Pfam" id="PF26130">
    <property type="entry name" value="PB1-like"/>
    <property type="match status" value="1"/>
</dbReference>
<proteinExistence type="predicted"/>
<dbReference type="EMBL" id="CACSLK010030189">
    <property type="protein sequence ID" value="CAA0837648.1"/>
    <property type="molecule type" value="Genomic_DNA"/>
</dbReference>
<evidence type="ECO:0000256" key="1">
    <source>
        <dbReference type="SAM" id="MobiDB-lite"/>
    </source>
</evidence>
<protein>
    <recommendedName>
        <fullName evidence="2">PB1-like domain-containing protein</fullName>
    </recommendedName>
</protein>
<dbReference type="AlphaFoldDB" id="A0A9N7RNN5"/>
<gene>
    <name evidence="3" type="ORF">SHERM_04477</name>
</gene>
<dbReference type="InterPro" id="IPR058594">
    <property type="entry name" value="PB1-like_dom_pln"/>
</dbReference>
<evidence type="ECO:0000259" key="2">
    <source>
        <dbReference type="Pfam" id="PF26130"/>
    </source>
</evidence>
<dbReference type="Proteomes" id="UP001153555">
    <property type="component" value="Unassembled WGS sequence"/>
</dbReference>
<feature type="compositionally biased region" description="Basic and acidic residues" evidence="1">
    <location>
        <begin position="240"/>
        <end position="253"/>
    </location>
</feature>
<accession>A0A9N7RNN5</accession>
<evidence type="ECO:0000313" key="4">
    <source>
        <dbReference type="Proteomes" id="UP001153555"/>
    </source>
</evidence>
<reference evidence="3" key="1">
    <citation type="submission" date="2019-12" db="EMBL/GenBank/DDBJ databases">
        <authorList>
            <person name="Scholes J."/>
        </authorList>
    </citation>
    <scope>NUCLEOTIDE SEQUENCE</scope>
</reference>
<dbReference type="OrthoDB" id="914109at2759"/>
<feature type="domain" description="PB1-like" evidence="2">
    <location>
        <begin position="76"/>
        <end position="175"/>
    </location>
</feature>
<organism evidence="3 4">
    <name type="scientific">Striga hermonthica</name>
    <name type="common">Purple witchweed</name>
    <name type="synonym">Buchnera hermonthica</name>
    <dbReference type="NCBI Taxonomy" id="68872"/>
    <lineage>
        <taxon>Eukaryota</taxon>
        <taxon>Viridiplantae</taxon>
        <taxon>Streptophyta</taxon>
        <taxon>Embryophyta</taxon>
        <taxon>Tracheophyta</taxon>
        <taxon>Spermatophyta</taxon>
        <taxon>Magnoliopsida</taxon>
        <taxon>eudicotyledons</taxon>
        <taxon>Gunneridae</taxon>
        <taxon>Pentapetalae</taxon>
        <taxon>asterids</taxon>
        <taxon>lamiids</taxon>
        <taxon>Lamiales</taxon>
        <taxon>Orobanchaceae</taxon>
        <taxon>Buchnereae</taxon>
        <taxon>Striga</taxon>
    </lineage>
</organism>
<evidence type="ECO:0000313" key="3">
    <source>
        <dbReference type="EMBL" id="CAA0837648.1"/>
    </source>
</evidence>
<comment type="caution">
    <text evidence="3">The sequence shown here is derived from an EMBL/GenBank/DDBJ whole genome shotgun (WGS) entry which is preliminary data.</text>
</comment>
<keyword evidence="4" id="KW-1185">Reference proteome</keyword>
<sequence length="253" mass="28066">AGRRRRRGILSMVSPELGDATRAVKMRVGTVSPGRRIERGTASRAEGNISTESEEVVEVAGSENKKEENNIKNKPEKFTLVVNFGGYFVKCGPIMEYLTGTLKSIYGLDADRFGYFDLQEELQKLGVKKYEKIVYRIHDASLGADSLRDVTDDKGVMEIISCGKNKRTVIQIYVVGGDIIDDEADENAEDREEVNGLSQTQSESQRDEDDGEEVNGLSQTQSDSQKDEDDGEEVNGLNETKSDGQQGKDHMEE</sequence>